<evidence type="ECO:0000256" key="1">
    <source>
        <dbReference type="SAM" id="SignalP"/>
    </source>
</evidence>
<name>A0A6A5UU21_9PLEO</name>
<proteinExistence type="predicted"/>
<accession>A0A6A5UU21</accession>
<evidence type="ECO:0008006" key="4">
    <source>
        <dbReference type="Google" id="ProtNLM"/>
    </source>
</evidence>
<dbReference type="Proteomes" id="UP000800036">
    <property type="component" value="Unassembled WGS sequence"/>
</dbReference>
<feature type="chain" id="PRO_5025577077" description="Secreted protein" evidence="1">
    <location>
        <begin position="21"/>
        <end position="146"/>
    </location>
</feature>
<dbReference type="EMBL" id="ML976723">
    <property type="protein sequence ID" value="KAF1968208.1"/>
    <property type="molecule type" value="Genomic_DNA"/>
</dbReference>
<evidence type="ECO:0000313" key="2">
    <source>
        <dbReference type="EMBL" id="KAF1968208.1"/>
    </source>
</evidence>
<dbReference type="AlphaFoldDB" id="A0A6A5UU21"/>
<keyword evidence="3" id="KW-1185">Reference proteome</keyword>
<sequence length="146" mass="16859">MLRDLSRLALRLLITQLVGTCGPPPACDSLYYTIDIHERTVCKEIAVQAEPSIPRRPRALAGTVVWRTSVAREICVNKGQGRRALRAGCRLDSGRRGRGRQWKNYVYSWRQRPTNQVLVHVNKSTRRFLCETTAQFFDLTMFPRRE</sequence>
<gene>
    <name evidence="2" type="ORF">BU23DRAFT_268596</name>
</gene>
<feature type="signal peptide" evidence="1">
    <location>
        <begin position="1"/>
        <end position="20"/>
    </location>
</feature>
<organism evidence="2 3">
    <name type="scientific">Bimuria novae-zelandiae CBS 107.79</name>
    <dbReference type="NCBI Taxonomy" id="1447943"/>
    <lineage>
        <taxon>Eukaryota</taxon>
        <taxon>Fungi</taxon>
        <taxon>Dikarya</taxon>
        <taxon>Ascomycota</taxon>
        <taxon>Pezizomycotina</taxon>
        <taxon>Dothideomycetes</taxon>
        <taxon>Pleosporomycetidae</taxon>
        <taxon>Pleosporales</taxon>
        <taxon>Massarineae</taxon>
        <taxon>Didymosphaeriaceae</taxon>
        <taxon>Bimuria</taxon>
    </lineage>
</organism>
<keyword evidence="1" id="KW-0732">Signal</keyword>
<protein>
    <recommendedName>
        <fullName evidence="4">Secreted protein</fullName>
    </recommendedName>
</protein>
<evidence type="ECO:0000313" key="3">
    <source>
        <dbReference type="Proteomes" id="UP000800036"/>
    </source>
</evidence>
<reference evidence="2" key="1">
    <citation type="journal article" date="2020" name="Stud. Mycol.">
        <title>101 Dothideomycetes genomes: a test case for predicting lifestyles and emergence of pathogens.</title>
        <authorList>
            <person name="Haridas S."/>
            <person name="Albert R."/>
            <person name="Binder M."/>
            <person name="Bloem J."/>
            <person name="Labutti K."/>
            <person name="Salamov A."/>
            <person name="Andreopoulos B."/>
            <person name="Baker S."/>
            <person name="Barry K."/>
            <person name="Bills G."/>
            <person name="Bluhm B."/>
            <person name="Cannon C."/>
            <person name="Castanera R."/>
            <person name="Culley D."/>
            <person name="Daum C."/>
            <person name="Ezra D."/>
            <person name="Gonzalez J."/>
            <person name="Henrissat B."/>
            <person name="Kuo A."/>
            <person name="Liang C."/>
            <person name="Lipzen A."/>
            <person name="Lutzoni F."/>
            <person name="Magnuson J."/>
            <person name="Mondo S."/>
            <person name="Nolan M."/>
            <person name="Ohm R."/>
            <person name="Pangilinan J."/>
            <person name="Park H.-J."/>
            <person name="Ramirez L."/>
            <person name="Alfaro M."/>
            <person name="Sun H."/>
            <person name="Tritt A."/>
            <person name="Yoshinaga Y."/>
            <person name="Zwiers L.-H."/>
            <person name="Turgeon B."/>
            <person name="Goodwin S."/>
            <person name="Spatafora J."/>
            <person name="Crous P."/>
            <person name="Grigoriev I."/>
        </authorList>
    </citation>
    <scope>NUCLEOTIDE SEQUENCE</scope>
    <source>
        <strain evidence="2">CBS 107.79</strain>
    </source>
</reference>